<comment type="caution">
    <text evidence="5">The sequence shown here is derived from an EMBL/GenBank/DDBJ whole genome shotgun (WGS) entry which is preliminary data.</text>
</comment>
<dbReference type="GO" id="GO:0003700">
    <property type="term" value="F:DNA-binding transcription factor activity"/>
    <property type="evidence" value="ECO:0007669"/>
    <property type="project" value="InterPro"/>
</dbReference>
<evidence type="ECO:0000256" key="2">
    <source>
        <dbReference type="ARBA" id="ARBA00023125"/>
    </source>
</evidence>
<dbReference type="InterPro" id="IPR009057">
    <property type="entry name" value="Homeodomain-like_sf"/>
</dbReference>
<evidence type="ECO:0000313" key="6">
    <source>
        <dbReference type="Proteomes" id="UP000241206"/>
    </source>
</evidence>
<protein>
    <submittedName>
        <fullName evidence="5">AraC family transcriptional regulator</fullName>
    </submittedName>
</protein>
<dbReference type="Pfam" id="PF12833">
    <property type="entry name" value="HTH_18"/>
    <property type="match status" value="1"/>
</dbReference>
<dbReference type="PANTHER" id="PTHR46796:SF13">
    <property type="entry name" value="HTH-TYPE TRANSCRIPTIONAL ACTIVATOR RHAS"/>
    <property type="match status" value="1"/>
</dbReference>
<dbReference type="AlphaFoldDB" id="A0A2T4HT15"/>
<evidence type="ECO:0000259" key="4">
    <source>
        <dbReference type="PROSITE" id="PS01124"/>
    </source>
</evidence>
<dbReference type="Proteomes" id="UP000241206">
    <property type="component" value="Unassembled WGS sequence"/>
</dbReference>
<dbReference type="Pfam" id="PF12852">
    <property type="entry name" value="Cupin_6"/>
    <property type="match status" value="1"/>
</dbReference>
<organism evidence="5 6">
    <name type="scientific">Edaphosphingomonas fennica</name>
    <dbReference type="NCBI Taxonomy" id="114404"/>
    <lineage>
        <taxon>Bacteria</taxon>
        <taxon>Pseudomonadati</taxon>
        <taxon>Pseudomonadota</taxon>
        <taxon>Alphaproteobacteria</taxon>
        <taxon>Sphingomonadales</taxon>
        <taxon>Rhizorhabdaceae</taxon>
        <taxon>Edaphosphingomonas</taxon>
    </lineage>
</organism>
<keyword evidence="2" id="KW-0238">DNA-binding</keyword>
<dbReference type="Gene3D" id="1.10.10.60">
    <property type="entry name" value="Homeodomain-like"/>
    <property type="match status" value="1"/>
</dbReference>
<accession>A0A2T4HT15</accession>
<dbReference type="SUPFAM" id="SSF46689">
    <property type="entry name" value="Homeodomain-like"/>
    <property type="match status" value="2"/>
</dbReference>
<dbReference type="PROSITE" id="PS00041">
    <property type="entry name" value="HTH_ARAC_FAMILY_1"/>
    <property type="match status" value="1"/>
</dbReference>
<dbReference type="InterPro" id="IPR032783">
    <property type="entry name" value="AraC_lig"/>
</dbReference>
<dbReference type="EMBL" id="PHHF01000058">
    <property type="protein sequence ID" value="PTD18953.1"/>
    <property type="molecule type" value="Genomic_DNA"/>
</dbReference>
<dbReference type="InterPro" id="IPR018062">
    <property type="entry name" value="HTH_AraC-typ_CS"/>
</dbReference>
<dbReference type="InterPro" id="IPR050204">
    <property type="entry name" value="AraC_XylS_family_regulators"/>
</dbReference>
<keyword evidence="1" id="KW-0805">Transcription regulation</keyword>
<evidence type="ECO:0000313" key="5">
    <source>
        <dbReference type="EMBL" id="PTD18953.1"/>
    </source>
</evidence>
<dbReference type="GO" id="GO:0043565">
    <property type="term" value="F:sequence-specific DNA binding"/>
    <property type="evidence" value="ECO:0007669"/>
    <property type="project" value="InterPro"/>
</dbReference>
<sequence length="318" mass="34512">MSENPNSYRDPAELCEDPLSQILSLVDARAVVSTGLRARGNWAVRVAPVRALKCNVIKQGACELKVGEEQWSLEEGSCFLVAADLPFVIGTDLNRVPRPATEVFAGTRANDCAWLDAGPGRDFHCLGGRMELPDTADFLVDALPPVVVIRADEPVARRLRWLADRLGEELASQAAGASAMAAQIMQMVFIELIRSLPEGQAGSWLAALADPRVGASLRAMHRNPERFWRIEDLAGIAHLSRSRFATRFRTAVGHPPMDYLLRLRIALARKALAQPGTTIAAVAARAGYSSESAFGFAFRRITGLTPRQAQAMAGRTKG</sequence>
<name>A0A2T4HT15_9SPHN</name>
<dbReference type="InterPro" id="IPR018060">
    <property type="entry name" value="HTH_AraC"/>
</dbReference>
<evidence type="ECO:0000256" key="1">
    <source>
        <dbReference type="ARBA" id="ARBA00023015"/>
    </source>
</evidence>
<dbReference type="PROSITE" id="PS01124">
    <property type="entry name" value="HTH_ARAC_FAMILY_2"/>
    <property type="match status" value="1"/>
</dbReference>
<dbReference type="SMART" id="SM00342">
    <property type="entry name" value="HTH_ARAC"/>
    <property type="match status" value="1"/>
</dbReference>
<reference evidence="5 6" key="1">
    <citation type="submission" date="2017-11" db="EMBL/GenBank/DDBJ databases">
        <title>Sphingomonas oleivorans sp. nov., isolated from oil-contaminated soil.</title>
        <authorList>
            <person name="Wang L."/>
            <person name="Chen L."/>
        </authorList>
    </citation>
    <scope>NUCLEOTIDE SEQUENCE [LARGE SCALE GENOMIC DNA]</scope>
    <source>
        <strain evidence="5 6">K101</strain>
    </source>
</reference>
<keyword evidence="3" id="KW-0804">Transcription</keyword>
<evidence type="ECO:0000256" key="3">
    <source>
        <dbReference type="ARBA" id="ARBA00023163"/>
    </source>
</evidence>
<dbReference type="PANTHER" id="PTHR46796">
    <property type="entry name" value="HTH-TYPE TRANSCRIPTIONAL ACTIVATOR RHAS-RELATED"/>
    <property type="match status" value="1"/>
</dbReference>
<dbReference type="RefSeq" id="WP_107395272.1">
    <property type="nucleotide sequence ID" value="NZ_PHHF01000058.1"/>
</dbReference>
<keyword evidence="6" id="KW-1185">Reference proteome</keyword>
<proteinExistence type="predicted"/>
<feature type="domain" description="HTH araC/xylS-type" evidence="4">
    <location>
        <begin position="214"/>
        <end position="312"/>
    </location>
</feature>
<gene>
    <name evidence="5" type="ORF">CV103_13900</name>
</gene>